<comment type="cofactor">
    <cofactor evidence="1">
        <name>Zn(2+)</name>
        <dbReference type="ChEBI" id="CHEBI:29105"/>
    </cofactor>
</comment>
<dbReference type="GO" id="GO:0006518">
    <property type="term" value="P:peptide metabolic process"/>
    <property type="evidence" value="ECO:0007669"/>
    <property type="project" value="TreeGrafter"/>
</dbReference>
<keyword evidence="6" id="KW-0862">Zinc</keyword>
<evidence type="ECO:0000256" key="9">
    <source>
        <dbReference type="SAM" id="SignalP"/>
    </source>
</evidence>
<dbReference type="SUPFAM" id="SSF49464">
    <property type="entry name" value="Carboxypeptidase regulatory domain-like"/>
    <property type="match status" value="1"/>
</dbReference>
<dbReference type="SUPFAM" id="SSF53187">
    <property type="entry name" value="Zn-dependent exopeptidases"/>
    <property type="match status" value="1"/>
</dbReference>
<dbReference type="InterPro" id="IPR008969">
    <property type="entry name" value="CarboxyPept-like_regulatory"/>
</dbReference>
<dbReference type="PRINTS" id="PR00765">
    <property type="entry name" value="CRBOXYPTASEA"/>
</dbReference>
<keyword evidence="9" id="KW-0732">Signal</keyword>
<dbReference type="SMART" id="SM00631">
    <property type="entry name" value="Zn_pept"/>
    <property type="match status" value="1"/>
</dbReference>
<dbReference type="GO" id="GO:0005615">
    <property type="term" value="C:extracellular space"/>
    <property type="evidence" value="ECO:0007669"/>
    <property type="project" value="TreeGrafter"/>
</dbReference>
<dbReference type="AlphaFoldDB" id="A0A813R078"/>
<evidence type="ECO:0000256" key="6">
    <source>
        <dbReference type="ARBA" id="ARBA00022833"/>
    </source>
</evidence>
<dbReference type="PANTHER" id="PTHR11532">
    <property type="entry name" value="PROTEASE M14 CARBOXYPEPTIDASE"/>
    <property type="match status" value="1"/>
</dbReference>
<keyword evidence="4" id="KW-0479">Metal-binding</keyword>
<name>A0A813R078_ADIRI</name>
<evidence type="ECO:0000313" key="13">
    <source>
        <dbReference type="Proteomes" id="UP000663828"/>
    </source>
</evidence>
<dbReference type="PROSITE" id="PS52035">
    <property type="entry name" value="PEPTIDASE_M14"/>
    <property type="match status" value="1"/>
</dbReference>
<dbReference type="GO" id="GO:0004181">
    <property type="term" value="F:metallocarboxypeptidase activity"/>
    <property type="evidence" value="ECO:0007669"/>
    <property type="project" value="InterPro"/>
</dbReference>
<gene>
    <name evidence="11" type="ORF">EDS130_LOCUS3502</name>
    <name evidence="12" type="ORF">XAT740_LOCUS13321</name>
</gene>
<dbReference type="EMBL" id="CAJNOJ010000009">
    <property type="protein sequence ID" value="CAF0774613.1"/>
    <property type="molecule type" value="Genomic_DNA"/>
</dbReference>
<evidence type="ECO:0000313" key="12">
    <source>
        <dbReference type="EMBL" id="CAF1003258.1"/>
    </source>
</evidence>
<sequence length="430" mass="49076">MTVKFLLIWMLYVVLDHTDAYDFRYHNYSQITNFLHNIAAIYPAKAAVFDIGKTEGGRSLWAIAISAYAPNQHVLLRPEVKYIGNMHGNEVVGLELLLSLIEYLLTSNDNQVVELINRSRIWIMPTMNPDGLELSRYGDCSTTNGRYTLNNIDLNRNFPDYFGTQLATPIRALETDAIMSWIGAVPFVLSANFHGGAFVINIPYDRYYIGKQSISSDDDIYQVLAKSYMTRIGEMSRFCDIKNDEVGTAVHGADWYEIIGSMQDYGYLNYGTIEMTMEISCCKYPTEDLLMPYWNVNRDAMIELLFQAQRGVKGLILNEYSQPIPFTQIMIDDRRPVINVTPLGEFWRILLPGIYTLKVFFRGYEVHRQPIVIQDILIPLNLTIIIPQVAYAPYSFQPIQILSAFATNSVQSLSLSYTLILLSLTLCTMK</sequence>
<dbReference type="OrthoDB" id="10249045at2759"/>
<evidence type="ECO:0000313" key="11">
    <source>
        <dbReference type="EMBL" id="CAF0774613.1"/>
    </source>
</evidence>
<keyword evidence="5" id="KW-0378">Hydrolase</keyword>
<evidence type="ECO:0000256" key="2">
    <source>
        <dbReference type="ARBA" id="ARBA00005988"/>
    </source>
</evidence>
<dbReference type="GO" id="GO:0008270">
    <property type="term" value="F:zinc ion binding"/>
    <property type="evidence" value="ECO:0007669"/>
    <property type="project" value="InterPro"/>
</dbReference>
<dbReference type="Pfam" id="PF00246">
    <property type="entry name" value="Peptidase_M14"/>
    <property type="match status" value="1"/>
</dbReference>
<evidence type="ECO:0000256" key="3">
    <source>
        <dbReference type="ARBA" id="ARBA00022645"/>
    </source>
</evidence>
<dbReference type="GO" id="GO:0016485">
    <property type="term" value="P:protein processing"/>
    <property type="evidence" value="ECO:0007669"/>
    <property type="project" value="TreeGrafter"/>
</dbReference>
<reference evidence="11" key="1">
    <citation type="submission" date="2021-02" db="EMBL/GenBank/DDBJ databases">
        <authorList>
            <person name="Nowell W R."/>
        </authorList>
    </citation>
    <scope>NUCLEOTIDE SEQUENCE</scope>
</reference>
<dbReference type="Proteomes" id="UP000663828">
    <property type="component" value="Unassembled WGS sequence"/>
</dbReference>
<evidence type="ECO:0000256" key="7">
    <source>
        <dbReference type="ARBA" id="ARBA00023180"/>
    </source>
</evidence>
<keyword evidence="7" id="KW-0325">Glycoprotein</keyword>
<evidence type="ECO:0000256" key="8">
    <source>
        <dbReference type="PROSITE-ProRule" id="PRU01379"/>
    </source>
</evidence>
<keyword evidence="3" id="KW-0121">Carboxypeptidase</keyword>
<dbReference type="Proteomes" id="UP000663852">
    <property type="component" value="Unassembled WGS sequence"/>
</dbReference>
<proteinExistence type="inferred from homology"/>
<keyword evidence="13" id="KW-1185">Reference proteome</keyword>
<dbReference type="PROSITE" id="PS00133">
    <property type="entry name" value="CARBOXYPEPT_ZN_2"/>
    <property type="match status" value="1"/>
</dbReference>
<evidence type="ECO:0000256" key="4">
    <source>
        <dbReference type="ARBA" id="ARBA00022723"/>
    </source>
</evidence>
<keyword evidence="3" id="KW-0645">Protease</keyword>
<dbReference type="Gene3D" id="2.60.40.1120">
    <property type="entry name" value="Carboxypeptidase-like, regulatory domain"/>
    <property type="match status" value="1"/>
</dbReference>
<evidence type="ECO:0000259" key="10">
    <source>
        <dbReference type="PROSITE" id="PS52035"/>
    </source>
</evidence>
<dbReference type="EMBL" id="CAJNOR010000770">
    <property type="protein sequence ID" value="CAF1003258.1"/>
    <property type="molecule type" value="Genomic_DNA"/>
</dbReference>
<dbReference type="InterPro" id="IPR050753">
    <property type="entry name" value="Peptidase_M14_domain"/>
</dbReference>
<dbReference type="InterPro" id="IPR000834">
    <property type="entry name" value="Peptidase_M14"/>
</dbReference>
<evidence type="ECO:0000256" key="1">
    <source>
        <dbReference type="ARBA" id="ARBA00001947"/>
    </source>
</evidence>
<protein>
    <recommendedName>
        <fullName evidence="10">Peptidase M14 domain-containing protein</fullName>
    </recommendedName>
</protein>
<organism evidence="11 14">
    <name type="scientific">Adineta ricciae</name>
    <name type="common">Rotifer</name>
    <dbReference type="NCBI Taxonomy" id="249248"/>
    <lineage>
        <taxon>Eukaryota</taxon>
        <taxon>Metazoa</taxon>
        <taxon>Spiralia</taxon>
        <taxon>Gnathifera</taxon>
        <taxon>Rotifera</taxon>
        <taxon>Eurotatoria</taxon>
        <taxon>Bdelloidea</taxon>
        <taxon>Adinetida</taxon>
        <taxon>Adinetidae</taxon>
        <taxon>Adineta</taxon>
    </lineage>
</organism>
<accession>A0A813R078</accession>
<evidence type="ECO:0000313" key="14">
    <source>
        <dbReference type="Proteomes" id="UP000663852"/>
    </source>
</evidence>
<dbReference type="PANTHER" id="PTHR11532:SF84">
    <property type="entry name" value="CARBOXYPEPTIDASE M"/>
    <property type="match status" value="1"/>
</dbReference>
<evidence type="ECO:0000256" key="5">
    <source>
        <dbReference type="ARBA" id="ARBA00022801"/>
    </source>
</evidence>
<dbReference type="InterPro" id="IPR057247">
    <property type="entry name" value="CARBOXYPEPT_ZN_2"/>
</dbReference>
<dbReference type="Gene3D" id="3.40.630.10">
    <property type="entry name" value="Zn peptidases"/>
    <property type="match status" value="1"/>
</dbReference>
<feature type="signal peptide" evidence="9">
    <location>
        <begin position="1"/>
        <end position="20"/>
    </location>
</feature>
<comment type="similarity">
    <text evidence="2 8">Belongs to the peptidase M14 family.</text>
</comment>
<feature type="chain" id="PRO_5035597188" description="Peptidase M14 domain-containing protein" evidence="9">
    <location>
        <begin position="21"/>
        <end position="430"/>
    </location>
</feature>
<feature type="active site" description="Proton donor/acceptor" evidence="8">
    <location>
        <position position="278"/>
    </location>
</feature>
<feature type="domain" description="Peptidase M14" evidence="10">
    <location>
        <begin position="24"/>
        <end position="308"/>
    </location>
</feature>
<comment type="caution">
    <text evidence="11">The sequence shown here is derived from an EMBL/GenBank/DDBJ whole genome shotgun (WGS) entry which is preliminary data.</text>
</comment>